<dbReference type="GO" id="GO:0003677">
    <property type="term" value="F:DNA binding"/>
    <property type="evidence" value="ECO:0007669"/>
    <property type="project" value="InterPro"/>
</dbReference>
<evidence type="ECO:0000313" key="7">
    <source>
        <dbReference type="EMBL" id="AXC10900.1"/>
    </source>
</evidence>
<dbReference type="Pfam" id="PF08281">
    <property type="entry name" value="Sigma70_r4_2"/>
    <property type="match status" value="1"/>
</dbReference>
<organism evidence="7 8">
    <name type="scientific">Acidisarcina polymorpha</name>
    <dbReference type="NCBI Taxonomy" id="2211140"/>
    <lineage>
        <taxon>Bacteria</taxon>
        <taxon>Pseudomonadati</taxon>
        <taxon>Acidobacteriota</taxon>
        <taxon>Terriglobia</taxon>
        <taxon>Terriglobales</taxon>
        <taxon>Acidobacteriaceae</taxon>
        <taxon>Acidisarcina</taxon>
    </lineage>
</organism>
<dbReference type="CDD" id="cd06171">
    <property type="entry name" value="Sigma70_r4"/>
    <property type="match status" value="1"/>
</dbReference>
<dbReference type="EMBL" id="CP030840">
    <property type="protein sequence ID" value="AXC10900.1"/>
    <property type="molecule type" value="Genomic_DNA"/>
</dbReference>
<dbReference type="OrthoDB" id="9795666at2"/>
<evidence type="ECO:0000313" key="8">
    <source>
        <dbReference type="Proteomes" id="UP000253606"/>
    </source>
</evidence>
<keyword evidence="4" id="KW-0804">Transcription</keyword>
<dbReference type="Gene3D" id="1.10.10.10">
    <property type="entry name" value="Winged helix-like DNA-binding domain superfamily/Winged helix DNA-binding domain"/>
    <property type="match status" value="1"/>
</dbReference>
<evidence type="ECO:0000256" key="3">
    <source>
        <dbReference type="ARBA" id="ARBA00023082"/>
    </source>
</evidence>
<dbReference type="InterPro" id="IPR014284">
    <property type="entry name" value="RNA_pol_sigma-70_dom"/>
</dbReference>
<evidence type="ECO:0000256" key="1">
    <source>
        <dbReference type="ARBA" id="ARBA00010641"/>
    </source>
</evidence>
<evidence type="ECO:0000256" key="4">
    <source>
        <dbReference type="ARBA" id="ARBA00023163"/>
    </source>
</evidence>
<dbReference type="InterPro" id="IPR013324">
    <property type="entry name" value="RNA_pol_sigma_r3/r4-like"/>
</dbReference>
<dbReference type="InterPro" id="IPR013325">
    <property type="entry name" value="RNA_pol_sigma_r2"/>
</dbReference>
<reference evidence="7 8" key="1">
    <citation type="journal article" date="2018" name="Front. Microbiol.">
        <title>Hydrolytic Capabilities as a Key to Environmental Success: Chitinolytic and Cellulolytic Acidobacteria From Acidic Sub-arctic Soils and Boreal Peatlands.</title>
        <authorList>
            <person name="Belova S.E."/>
            <person name="Ravin N.V."/>
            <person name="Pankratov T.A."/>
            <person name="Rakitin A.L."/>
            <person name="Ivanova A.A."/>
            <person name="Beletsky A.V."/>
            <person name="Mardanov A.V."/>
            <person name="Sinninghe Damste J.S."/>
            <person name="Dedysh S.N."/>
        </authorList>
    </citation>
    <scope>NUCLEOTIDE SEQUENCE [LARGE SCALE GENOMIC DNA]</scope>
    <source>
        <strain evidence="7 8">SBC82</strain>
    </source>
</reference>
<gene>
    <name evidence="7" type="ORF">ACPOL_1554</name>
</gene>
<dbReference type="GO" id="GO:0016987">
    <property type="term" value="F:sigma factor activity"/>
    <property type="evidence" value="ECO:0007669"/>
    <property type="project" value="UniProtKB-KW"/>
</dbReference>
<keyword evidence="8" id="KW-1185">Reference proteome</keyword>
<dbReference type="Gene3D" id="1.10.1740.10">
    <property type="match status" value="1"/>
</dbReference>
<sequence>MSGTLAEFVFLAAMSSSEGQIVGWMHVNPMVAAPADSLNEVDSGEAIAALVSQYSNTLYRVAYSITRNSAEAEDAVQETFLRVLRHREKLGEIRDHRVWLVRITWNVVLDRKRRTKTRPETEDIADLVRTLPANNPTSERTAISSQEHARILALIDQLPKKEREALLLSAVEELSTAQAAAVLNTSESSVRSRIFRARHQLAALLDKERIAR</sequence>
<dbReference type="InterPro" id="IPR039425">
    <property type="entry name" value="RNA_pol_sigma-70-like"/>
</dbReference>
<dbReference type="SUPFAM" id="SSF88659">
    <property type="entry name" value="Sigma3 and sigma4 domains of RNA polymerase sigma factors"/>
    <property type="match status" value="1"/>
</dbReference>
<comment type="similarity">
    <text evidence="1">Belongs to the sigma-70 factor family. ECF subfamily.</text>
</comment>
<dbReference type="Proteomes" id="UP000253606">
    <property type="component" value="Chromosome"/>
</dbReference>
<feature type="domain" description="RNA polymerase sigma factor 70 region 4 type 2" evidence="6">
    <location>
        <begin position="149"/>
        <end position="200"/>
    </location>
</feature>
<evidence type="ECO:0000259" key="5">
    <source>
        <dbReference type="Pfam" id="PF04542"/>
    </source>
</evidence>
<dbReference type="PANTHER" id="PTHR43133:SF25">
    <property type="entry name" value="RNA POLYMERASE SIGMA FACTOR RFAY-RELATED"/>
    <property type="match status" value="1"/>
</dbReference>
<evidence type="ECO:0000259" key="6">
    <source>
        <dbReference type="Pfam" id="PF08281"/>
    </source>
</evidence>
<dbReference type="InterPro" id="IPR013249">
    <property type="entry name" value="RNA_pol_sigma70_r4_t2"/>
</dbReference>
<keyword evidence="2" id="KW-0805">Transcription regulation</keyword>
<dbReference type="Pfam" id="PF04542">
    <property type="entry name" value="Sigma70_r2"/>
    <property type="match status" value="1"/>
</dbReference>
<evidence type="ECO:0000256" key="2">
    <source>
        <dbReference type="ARBA" id="ARBA00023015"/>
    </source>
</evidence>
<dbReference type="SUPFAM" id="SSF88946">
    <property type="entry name" value="Sigma2 domain of RNA polymerase sigma factors"/>
    <property type="match status" value="1"/>
</dbReference>
<keyword evidence="3" id="KW-0731">Sigma factor</keyword>
<dbReference type="AlphaFoldDB" id="A0A2Z5FVY3"/>
<protein>
    <submittedName>
        <fullName evidence="7">RNA polymerase sigma-70 factor</fullName>
    </submittedName>
</protein>
<dbReference type="RefSeq" id="WP_114206440.1">
    <property type="nucleotide sequence ID" value="NZ_CP030840.1"/>
</dbReference>
<feature type="domain" description="RNA polymerase sigma-70 region 2" evidence="5">
    <location>
        <begin position="50"/>
        <end position="116"/>
    </location>
</feature>
<dbReference type="NCBIfam" id="TIGR02937">
    <property type="entry name" value="sigma70-ECF"/>
    <property type="match status" value="1"/>
</dbReference>
<dbReference type="InterPro" id="IPR036388">
    <property type="entry name" value="WH-like_DNA-bd_sf"/>
</dbReference>
<dbReference type="KEGG" id="abas:ACPOL_1554"/>
<dbReference type="PANTHER" id="PTHR43133">
    <property type="entry name" value="RNA POLYMERASE ECF-TYPE SIGMA FACTO"/>
    <property type="match status" value="1"/>
</dbReference>
<proteinExistence type="inferred from homology"/>
<dbReference type="GO" id="GO:0006352">
    <property type="term" value="P:DNA-templated transcription initiation"/>
    <property type="evidence" value="ECO:0007669"/>
    <property type="project" value="InterPro"/>
</dbReference>
<accession>A0A2Z5FVY3</accession>
<dbReference type="InterPro" id="IPR007627">
    <property type="entry name" value="RNA_pol_sigma70_r2"/>
</dbReference>
<name>A0A2Z5FVY3_9BACT</name>